<dbReference type="PANTHER" id="PTHR10605:SF56">
    <property type="entry name" value="BIFUNCTIONAL HEPARAN SULFATE N-DEACETYLASE_N-SULFOTRANSFERASE"/>
    <property type="match status" value="1"/>
</dbReference>
<evidence type="ECO:0000259" key="3">
    <source>
        <dbReference type="Pfam" id="PF00685"/>
    </source>
</evidence>
<keyword evidence="5" id="KW-1185">Reference proteome</keyword>
<keyword evidence="2" id="KW-0325">Glycoprotein</keyword>
<reference evidence="5" key="1">
    <citation type="submission" date="2023-05" db="EMBL/GenBank/DDBJ databases">
        <title>Draft genome of Pseudofrankia sp. BMG5.37.</title>
        <authorList>
            <person name="Gtari M."/>
            <person name="Ghodhbane F."/>
            <person name="Sbissi I."/>
        </authorList>
    </citation>
    <scope>NUCLEOTIDE SEQUENCE [LARGE SCALE GENOMIC DNA]</scope>
    <source>
        <strain evidence="5">BMG 814</strain>
    </source>
</reference>
<name>A0ABT9IDY9_9ACTN</name>
<evidence type="ECO:0000256" key="2">
    <source>
        <dbReference type="ARBA" id="ARBA00023180"/>
    </source>
</evidence>
<dbReference type="RefSeq" id="WP_306000394.1">
    <property type="nucleotide sequence ID" value="NZ_JASNFN010000016.1"/>
</dbReference>
<dbReference type="SUPFAM" id="SSF52540">
    <property type="entry name" value="P-loop containing nucleoside triphosphate hydrolases"/>
    <property type="match status" value="1"/>
</dbReference>
<accession>A0ABT9IDY9</accession>
<dbReference type="Gene3D" id="3.40.50.300">
    <property type="entry name" value="P-loop containing nucleotide triphosphate hydrolases"/>
    <property type="match status" value="1"/>
</dbReference>
<evidence type="ECO:0000313" key="4">
    <source>
        <dbReference type="EMBL" id="MDP5183787.1"/>
    </source>
</evidence>
<dbReference type="Pfam" id="PF00685">
    <property type="entry name" value="Sulfotransfer_1"/>
    <property type="match status" value="1"/>
</dbReference>
<evidence type="ECO:0000256" key="1">
    <source>
        <dbReference type="ARBA" id="ARBA00022679"/>
    </source>
</evidence>
<feature type="domain" description="Sulfotransferase" evidence="3">
    <location>
        <begin position="8"/>
        <end position="280"/>
    </location>
</feature>
<keyword evidence="1" id="KW-0808">Transferase</keyword>
<sequence length="307" mass="34483">MSETRIADLVIAGVPKAGTGSLFAYLAQHPDVCGSDLKETGYFNHYNPQRHTGPVPPIETYARHFAHARGERYALEATPTYSYGGRPVIEAIRTVLGKPKIIISLRDPADRLWSAYTFQRSVGNNVRIGSFEEYLRVLEQRHREGVQPVPRDGLHGLRIGFYADYLGDWFEEFGDDLRVVFLEDLKRDPRAVIATLCTWLGIDVDVVASLDAEPRKVTQHPRSTLLAAAARTVKRRSERLLPPAAQRGLRRAYAHLNSGGELSESFDPELRRHIQDIYRESNQSTARLLAARGYHDLPGWLTVSSPA</sequence>
<proteinExistence type="predicted"/>
<dbReference type="InterPro" id="IPR037359">
    <property type="entry name" value="NST/OST"/>
</dbReference>
<dbReference type="InterPro" id="IPR000863">
    <property type="entry name" value="Sulfotransferase_dom"/>
</dbReference>
<dbReference type="InterPro" id="IPR027417">
    <property type="entry name" value="P-loop_NTPase"/>
</dbReference>
<organism evidence="4 5">
    <name type="scientific">Blastococcus carthaginiensis</name>
    <dbReference type="NCBI Taxonomy" id="3050034"/>
    <lineage>
        <taxon>Bacteria</taxon>
        <taxon>Bacillati</taxon>
        <taxon>Actinomycetota</taxon>
        <taxon>Actinomycetes</taxon>
        <taxon>Geodermatophilales</taxon>
        <taxon>Geodermatophilaceae</taxon>
        <taxon>Blastococcus</taxon>
    </lineage>
</organism>
<evidence type="ECO:0000313" key="5">
    <source>
        <dbReference type="Proteomes" id="UP001233673"/>
    </source>
</evidence>
<dbReference type="EMBL" id="JASNFN010000016">
    <property type="protein sequence ID" value="MDP5183787.1"/>
    <property type="molecule type" value="Genomic_DNA"/>
</dbReference>
<comment type="caution">
    <text evidence="4">The sequence shown here is derived from an EMBL/GenBank/DDBJ whole genome shotgun (WGS) entry which is preliminary data.</text>
</comment>
<gene>
    <name evidence="4" type="ORF">QOZ88_14200</name>
</gene>
<dbReference type="Proteomes" id="UP001233673">
    <property type="component" value="Unassembled WGS sequence"/>
</dbReference>
<dbReference type="PANTHER" id="PTHR10605">
    <property type="entry name" value="HEPARAN SULFATE SULFOTRANSFERASE"/>
    <property type="match status" value="1"/>
</dbReference>
<protein>
    <submittedName>
        <fullName evidence="4">Sulfotransferase domain-containing protein</fullName>
    </submittedName>
</protein>